<name>A0A5E7UZ08_PSEFL</name>
<dbReference type="EMBL" id="CABVJG010000012">
    <property type="protein sequence ID" value="VVQ15815.1"/>
    <property type="molecule type" value="Genomic_DNA"/>
</dbReference>
<keyword evidence="1" id="KW-1133">Transmembrane helix</keyword>
<sequence>MRKPKQKNKTMLRIKNKINNPMTVIAIFAGLSEASAAISLPFLNNEDRAVYVWFLISFPFYLLFLFFITLNFNYRSLYSPSDFGKDESFLKAMDSNDHDNKRNTLTQEPGTLDTFEISSHIVPCESAAALCKDSCKIHNVPDPPPRLDTNQNLTVQHNIRLPASISNLHIVDARNIEASREFATILEKIRNSDKNTDRVIVFLSNHVSDASLTKNALLQIKHAKKGSSTTLCIVYNLCSQAVTLLGRN</sequence>
<proteinExistence type="predicted"/>
<feature type="transmembrane region" description="Helical" evidence="1">
    <location>
        <begin position="52"/>
        <end position="72"/>
    </location>
</feature>
<dbReference type="AlphaFoldDB" id="A0A5E7UZ08"/>
<gene>
    <name evidence="2" type="ORF">PS925_04072</name>
</gene>
<dbReference type="Proteomes" id="UP000412311">
    <property type="component" value="Unassembled WGS sequence"/>
</dbReference>
<accession>A0A5E7UZ08</accession>
<reference evidence="2 3" key="1">
    <citation type="submission" date="2019-09" db="EMBL/GenBank/DDBJ databases">
        <authorList>
            <person name="Chandra G."/>
            <person name="Truman W A."/>
        </authorList>
    </citation>
    <scope>NUCLEOTIDE SEQUENCE [LARGE SCALE GENOMIC DNA]</scope>
    <source>
        <strain evidence="2">PS925</strain>
    </source>
</reference>
<protein>
    <submittedName>
        <fullName evidence="2">Uncharacterized protein</fullName>
    </submittedName>
</protein>
<evidence type="ECO:0000256" key="1">
    <source>
        <dbReference type="SAM" id="Phobius"/>
    </source>
</evidence>
<evidence type="ECO:0000313" key="2">
    <source>
        <dbReference type="EMBL" id="VVQ15815.1"/>
    </source>
</evidence>
<evidence type="ECO:0000313" key="3">
    <source>
        <dbReference type="Proteomes" id="UP000412311"/>
    </source>
</evidence>
<keyword evidence="1" id="KW-0812">Transmembrane</keyword>
<organism evidence="2 3">
    <name type="scientific">Pseudomonas fluorescens</name>
    <dbReference type="NCBI Taxonomy" id="294"/>
    <lineage>
        <taxon>Bacteria</taxon>
        <taxon>Pseudomonadati</taxon>
        <taxon>Pseudomonadota</taxon>
        <taxon>Gammaproteobacteria</taxon>
        <taxon>Pseudomonadales</taxon>
        <taxon>Pseudomonadaceae</taxon>
        <taxon>Pseudomonas</taxon>
    </lineage>
</organism>
<keyword evidence="1" id="KW-0472">Membrane</keyword>